<evidence type="ECO:0000313" key="5">
    <source>
        <dbReference type="Proteomes" id="UP000594263"/>
    </source>
</evidence>
<dbReference type="GO" id="GO:0006284">
    <property type="term" value="P:base-excision repair"/>
    <property type="evidence" value="ECO:0007669"/>
    <property type="project" value="EnsemblPlants"/>
</dbReference>
<proteinExistence type="predicted"/>
<reference evidence="4" key="1">
    <citation type="submission" date="2021-01" db="UniProtKB">
        <authorList>
            <consortium name="EnsemblPlants"/>
        </authorList>
    </citation>
    <scope>IDENTIFICATION</scope>
</reference>
<dbReference type="GO" id="GO:0005730">
    <property type="term" value="C:nucleolus"/>
    <property type="evidence" value="ECO:0007669"/>
    <property type="project" value="EnsemblPlants"/>
</dbReference>
<dbReference type="Gramene" id="Kaladp0472s0028.1.v1.1">
    <property type="protein sequence ID" value="Kaladp0472s0028.1.v1.1"/>
    <property type="gene ID" value="Kaladp0472s0028.v1.1"/>
</dbReference>
<dbReference type="PANTHER" id="PTHR15074">
    <property type="entry name" value="METHYL-CPG-BINDING PROTEIN"/>
    <property type="match status" value="1"/>
</dbReference>
<dbReference type="PANTHER" id="PTHR15074:SF0">
    <property type="entry name" value="METHYL-CPG-BINDING DOMAIN PROTEIN 4-LIKE PROTEIN"/>
    <property type="match status" value="1"/>
</dbReference>
<dbReference type="GO" id="GO:0003677">
    <property type="term" value="F:DNA binding"/>
    <property type="evidence" value="ECO:0007669"/>
    <property type="project" value="InterPro"/>
</dbReference>
<dbReference type="Proteomes" id="UP000594263">
    <property type="component" value="Unplaced"/>
</dbReference>
<feature type="region of interest" description="Disordered" evidence="3">
    <location>
        <begin position="50"/>
        <end position="90"/>
    </location>
</feature>
<organism evidence="4 5">
    <name type="scientific">Kalanchoe fedtschenkoi</name>
    <name type="common">Lavender scallops</name>
    <name type="synonym">South American air plant</name>
    <dbReference type="NCBI Taxonomy" id="63787"/>
    <lineage>
        <taxon>Eukaryota</taxon>
        <taxon>Viridiplantae</taxon>
        <taxon>Streptophyta</taxon>
        <taxon>Embryophyta</taxon>
        <taxon>Tracheophyta</taxon>
        <taxon>Spermatophyta</taxon>
        <taxon>Magnoliopsida</taxon>
        <taxon>eudicotyledons</taxon>
        <taxon>Gunneridae</taxon>
        <taxon>Pentapetalae</taxon>
        <taxon>Saxifragales</taxon>
        <taxon>Crassulaceae</taxon>
        <taxon>Kalanchoe</taxon>
    </lineage>
</organism>
<evidence type="ECO:0000256" key="3">
    <source>
        <dbReference type="SAM" id="MobiDB-lite"/>
    </source>
</evidence>
<dbReference type="GO" id="GO:0005654">
    <property type="term" value="C:nucleoplasm"/>
    <property type="evidence" value="ECO:0007669"/>
    <property type="project" value="EnsemblPlants"/>
</dbReference>
<name>A0A7N0VCB8_KALFE</name>
<dbReference type="Gene3D" id="1.10.340.30">
    <property type="entry name" value="Hypothetical protein, domain 2"/>
    <property type="match status" value="1"/>
</dbReference>
<evidence type="ECO:0000256" key="1">
    <source>
        <dbReference type="ARBA" id="ARBA00004123"/>
    </source>
</evidence>
<accession>A0A7N0VCB8</accession>
<dbReference type="AlphaFoldDB" id="A0A7N0VCB8"/>
<evidence type="ECO:0000313" key="4">
    <source>
        <dbReference type="EnsemblPlants" id="Kaladp0472s0028.1.v1.1"/>
    </source>
</evidence>
<feature type="compositionally biased region" description="Basic and acidic residues" evidence="3">
    <location>
        <begin position="69"/>
        <end position="81"/>
    </location>
</feature>
<dbReference type="GO" id="GO:0006979">
    <property type="term" value="P:response to oxidative stress"/>
    <property type="evidence" value="ECO:0007669"/>
    <property type="project" value="EnsemblPlants"/>
</dbReference>
<dbReference type="GO" id="GO:0034605">
    <property type="term" value="P:cellular response to heat"/>
    <property type="evidence" value="ECO:0007669"/>
    <property type="project" value="EnsemblPlants"/>
</dbReference>
<dbReference type="InterPro" id="IPR011257">
    <property type="entry name" value="DNA_glycosylase"/>
</dbReference>
<evidence type="ECO:0000256" key="2">
    <source>
        <dbReference type="ARBA" id="ARBA00023242"/>
    </source>
</evidence>
<dbReference type="FunFam" id="1.10.340.30:FF:000007">
    <property type="entry name" value="Methyl-CpG-binding domain protein 4"/>
    <property type="match status" value="1"/>
</dbReference>
<dbReference type="EnsemblPlants" id="Kaladp0472s0028.1.v1.1">
    <property type="protein sequence ID" value="Kaladp0472s0028.1.v1.1"/>
    <property type="gene ID" value="Kaladp0472s0028.v1.1"/>
</dbReference>
<dbReference type="OMA" id="WLWENYA"/>
<sequence>MDADVNLSRGELPGSLVKSIKKSRSGNKKIAAHVVKLSPYFNKVSNVNEDSSILSHKKRKANSPQLTAAEKRSEAYRRKTPDNPWKPPRSPFNLLQEDHVHDPWRVLVICMLLNCTTGLQAARAIPNLFNLCPTAEMATKVATEEIEKVIKGLGLLKRARMIQRLSQEYLDDSWTHVTQLHGVGKYGADAYAIFCTGKWEQVKPIDHMLVKYWNFLHKPESLSSEKDCIM</sequence>
<keyword evidence="5" id="KW-1185">Reference proteome</keyword>
<comment type="subcellular location">
    <subcellularLocation>
        <location evidence="1">Nucleus</location>
    </subcellularLocation>
</comment>
<dbReference type="SUPFAM" id="SSF48150">
    <property type="entry name" value="DNA-glycosylase"/>
    <property type="match status" value="1"/>
</dbReference>
<protein>
    <submittedName>
        <fullName evidence="4">Uncharacterized protein</fullName>
    </submittedName>
</protein>
<dbReference type="GO" id="GO:0019104">
    <property type="term" value="F:DNA N-glycosylase activity"/>
    <property type="evidence" value="ECO:0007669"/>
    <property type="project" value="EnsemblPlants"/>
</dbReference>
<dbReference type="InterPro" id="IPR045138">
    <property type="entry name" value="MeCP2/MBD4"/>
</dbReference>
<keyword evidence="2" id="KW-0539">Nucleus</keyword>